<evidence type="ECO:0000256" key="1">
    <source>
        <dbReference type="SAM" id="Phobius"/>
    </source>
</evidence>
<feature type="transmembrane region" description="Helical" evidence="1">
    <location>
        <begin position="168"/>
        <end position="185"/>
    </location>
</feature>
<keyword evidence="1" id="KW-0472">Membrane</keyword>
<sequence>MAKQRQVRIEQKSPIAQMQALETRTDEELQRETKLKAAALAILGARAAERYDAAASREYFRRAVAAARPQERMQLRRMADASLALAERRPDDLKAAVERLGQEAPSNRQLFLLRLMGLLAPAQGAPRSAKVRSFAIILAIVVVLLLVGFGLVKLIALPFGGTGTGTSLIFGFVLIIALLAILALFGRRRQAKALAARKPGGPPPRPK</sequence>
<dbReference type="AlphaFoldDB" id="A0A6J4RGG9"/>
<reference evidence="2" key="1">
    <citation type="submission" date="2020-02" db="EMBL/GenBank/DDBJ databases">
        <authorList>
            <person name="Meier V. D."/>
        </authorList>
    </citation>
    <scope>NUCLEOTIDE SEQUENCE</scope>
    <source>
        <strain evidence="2">AVDCRST_MAG53</strain>
    </source>
</reference>
<protein>
    <submittedName>
        <fullName evidence="2">Uncharacterized protein</fullName>
    </submittedName>
</protein>
<proteinExistence type="predicted"/>
<gene>
    <name evidence="2" type="ORF">AVDCRST_MAG53-56</name>
</gene>
<name>A0A6J4RGG9_9ACTN</name>
<feature type="transmembrane region" description="Helical" evidence="1">
    <location>
        <begin position="134"/>
        <end position="156"/>
    </location>
</feature>
<evidence type="ECO:0000313" key="2">
    <source>
        <dbReference type="EMBL" id="CAA9473048.1"/>
    </source>
</evidence>
<accession>A0A6J4RGG9</accession>
<organism evidence="2">
    <name type="scientific">uncultured Solirubrobacteraceae bacterium</name>
    <dbReference type="NCBI Taxonomy" id="1162706"/>
    <lineage>
        <taxon>Bacteria</taxon>
        <taxon>Bacillati</taxon>
        <taxon>Actinomycetota</taxon>
        <taxon>Thermoleophilia</taxon>
        <taxon>Solirubrobacterales</taxon>
        <taxon>Solirubrobacteraceae</taxon>
        <taxon>environmental samples</taxon>
    </lineage>
</organism>
<keyword evidence="1" id="KW-0812">Transmembrane</keyword>
<keyword evidence="1" id="KW-1133">Transmembrane helix</keyword>
<dbReference type="EMBL" id="CADCVR010000003">
    <property type="protein sequence ID" value="CAA9473048.1"/>
    <property type="molecule type" value="Genomic_DNA"/>
</dbReference>